<dbReference type="InterPro" id="IPR039262">
    <property type="entry name" value="DTWD2/TAPT"/>
</dbReference>
<reference evidence="7 8" key="1">
    <citation type="submission" date="2023-08" db="EMBL/GenBank/DDBJ databases">
        <title>Alcaligenaceae gen. nov., a novel taxon isolated from the sludge of Yixing Pesticide Factory.</title>
        <authorList>
            <person name="Ruan L."/>
        </authorList>
    </citation>
    <scope>NUCLEOTIDE SEQUENCE [LARGE SCALE GENOMIC DNA]</scope>
    <source>
        <strain evidence="7 8">LG-2</strain>
    </source>
</reference>
<evidence type="ECO:0000256" key="4">
    <source>
        <dbReference type="ARBA" id="ARBA00022694"/>
    </source>
</evidence>
<evidence type="ECO:0000256" key="1">
    <source>
        <dbReference type="ARBA" id="ARBA00012386"/>
    </source>
</evidence>
<gene>
    <name evidence="7" type="ORF">Q8947_05525</name>
</gene>
<accession>A0ABU1D4T8</accession>
<evidence type="ECO:0000256" key="3">
    <source>
        <dbReference type="ARBA" id="ARBA00022691"/>
    </source>
</evidence>
<evidence type="ECO:0000256" key="5">
    <source>
        <dbReference type="ARBA" id="ARBA00034489"/>
    </source>
</evidence>
<dbReference type="SMART" id="SM01144">
    <property type="entry name" value="DTW"/>
    <property type="match status" value="1"/>
</dbReference>
<keyword evidence="4" id="KW-0819">tRNA processing</keyword>
<organism evidence="7 8">
    <name type="scientific">Yanghanlia caeni</name>
    <dbReference type="NCBI Taxonomy" id="3064283"/>
    <lineage>
        <taxon>Bacteria</taxon>
        <taxon>Pseudomonadati</taxon>
        <taxon>Pseudomonadota</taxon>
        <taxon>Betaproteobacteria</taxon>
        <taxon>Burkholderiales</taxon>
        <taxon>Alcaligenaceae</taxon>
        <taxon>Yanghanlia</taxon>
    </lineage>
</organism>
<keyword evidence="8" id="KW-1185">Reference proteome</keyword>
<dbReference type="EC" id="2.5.1.25" evidence="1"/>
<evidence type="ECO:0000313" key="8">
    <source>
        <dbReference type="Proteomes" id="UP001232156"/>
    </source>
</evidence>
<dbReference type="PANTHER" id="PTHR21392">
    <property type="entry name" value="TRNA-URIDINE AMINOCARBOXYPROPYLTRANSFERASE 2"/>
    <property type="match status" value="1"/>
</dbReference>
<dbReference type="Proteomes" id="UP001232156">
    <property type="component" value="Unassembled WGS sequence"/>
</dbReference>
<keyword evidence="2" id="KW-0808">Transferase</keyword>
<feature type="domain" description="DTW" evidence="6">
    <location>
        <begin position="17"/>
        <end position="200"/>
    </location>
</feature>
<proteinExistence type="inferred from homology"/>
<evidence type="ECO:0000256" key="2">
    <source>
        <dbReference type="ARBA" id="ARBA00022679"/>
    </source>
</evidence>
<comment type="similarity">
    <text evidence="5">Belongs to the TDD superfamily. DTWD2 family.</text>
</comment>
<sequence>MSTAAENDPAAPGTAPRRARCARCQRPLTHCLCAHIPSLPNRTRVLILQHPDEARHAMNTARLAALGLQNAELLVGETFPQLDGIVAAAEQAVLLFPATAGSCGTPAPGTGVDLLVVPDATWRKARGIVRANPVLEALPRLTLAQGTPSAYRIRKAPDPGAVSTVEAIARALQQLEPQGTFDALLAPFHVLVEQQIAAMGAETYRRNYW</sequence>
<dbReference type="InterPro" id="IPR005636">
    <property type="entry name" value="DTW"/>
</dbReference>
<evidence type="ECO:0000259" key="6">
    <source>
        <dbReference type="SMART" id="SM01144"/>
    </source>
</evidence>
<dbReference type="RefSeq" id="WP_347286685.1">
    <property type="nucleotide sequence ID" value="NZ_JAUZQE010000009.1"/>
</dbReference>
<comment type="caution">
    <text evidence="7">The sequence shown here is derived from an EMBL/GenBank/DDBJ whole genome shotgun (WGS) entry which is preliminary data.</text>
</comment>
<dbReference type="Pfam" id="PF03942">
    <property type="entry name" value="DTW"/>
    <property type="match status" value="1"/>
</dbReference>
<keyword evidence="3" id="KW-0949">S-adenosyl-L-methionine</keyword>
<dbReference type="EMBL" id="JAUZQE010000009">
    <property type="protein sequence ID" value="MDR4125439.1"/>
    <property type="molecule type" value="Genomic_DNA"/>
</dbReference>
<protein>
    <recommendedName>
        <fullName evidence="1">tRNA-uridine aminocarboxypropyltransferase</fullName>
        <ecNumber evidence="1">2.5.1.25</ecNumber>
    </recommendedName>
</protein>
<name>A0ABU1D4T8_9BURK</name>
<dbReference type="PANTHER" id="PTHR21392:SF0">
    <property type="entry name" value="TRNA-URIDINE AMINOCARBOXYPROPYLTRANSFERASE 2"/>
    <property type="match status" value="1"/>
</dbReference>
<evidence type="ECO:0000313" key="7">
    <source>
        <dbReference type="EMBL" id="MDR4125439.1"/>
    </source>
</evidence>